<feature type="region of interest" description="Disordered" evidence="1">
    <location>
        <begin position="1"/>
        <end position="46"/>
    </location>
</feature>
<dbReference type="InParanoid" id="A0A1V8SM54"/>
<keyword evidence="4" id="KW-1185">Reference proteome</keyword>
<feature type="compositionally biased region" description="Basic and acidic residues" evidence="1">
    <location>
        <begin position="12"/>
        <end position="23"/>
    </location>
</feature>
<evidence type="ECO:0000256" key="1">
    <source>
        <dbReference type="SAM" id="MobiDB-lite"/>
    </source>
</evidence>
<dbReference type="Proteomes" id="UP000192596">
    <property type="component" value="Unassembled WGS sequence"/>
</dbReference>
<gene>
    <name evidence="3" type="ORF">B0A48_14166</name>
</gene>
<evidence type="ECO:0000313" key="4">
    <source>
        <dbReference type="Proteomes" id="UP000192596"/>
    </source>
</evidence>
<comment type="caution">
    <text evidence="3">The sequence shown here is derived from an EMBL/GenBank/DDBJ whole genome shotgun (WGS) entry which is preliminary data.</text>
</comment>
<dbReference type="InterPro" id="IPR056024">
    <property type="entry name" value="DUF7605"/>
</dbReference>
<evidence type="ECO:0000259" key="2">
    <source>
        <dbReference type="Pfam" id="PF24564"/>
    </source>
</evidence>
<proteinExistence type="predicted"/>
<dbReference type="PANTHER" id="PTHR36681:SF3">
    <property type="entry name" value="NUCLEAR GTPASE, GERMINAL CENTER-ASSOCIATED, TANDEM DUPLICATE 3"/>
    <property type="match status" value="1"/>
</dbReference>
<dbReference type="PANTHER" id="PTHR36681">
    <property type="entry name" value="NUCLEAR GTPASE, GERMINAL CENTER-ASSOCIATED, TANDEM DUPLICATE 3"/>
    <property type="match status" value="1"/>
</dbReference>
<organism evidence="3 4">
    <name type="scientific">Cryoendolithus antarcticus</name>
    <dbReference type="NCBI Taxonomy" id="1507870"/>
    <lineage>
        <taxon>Eukaryota</taxon>
        <taxon>Fungi</taxon>
        <taxon>Dikarya</taxon>
        <taxon>Ascomycota</taxon>
        <taxon>Pezizomycotina</taxon>
        <taxon>Dothideomycetes</taxon>
        <taxon>Dothideomycetidae</taxon>
        <taxon>Cladosporiales</taxon>
        <taxon>Cladosporiaceae</taxon>
        <taxon>Cryoendolithus</taxon>
    </lineage>
</organism>
<dbReference type="OrthoDB" id="3598281at2759"/>
<dbReference type="EMBL" id="NAJO01000037">
    <property type="protein sequence ID" value="OQN99961.1"/>
    <property type="molecule type" value="Genomic_DNA"/>
</dbReference>
<accession>A0A1V8SM54</accession>
<dbReference type="STRING" id="1507870.A0A1V8SM54"/>
<name>A0A1V8SM54_9PEZI</name>
<dbReference type="Pfam" id="PF24564">
    <property type="entry name" value="DUF7605"/>
    <property type="match status" value="1"/>
</dbReference>
<dbReference type="AlphaFoldDB" id="A0A1V8SM54"/>
<sequence length="880" mass="97837">MATSTDYNGSKRKLDDDEADTKAHIRASPPYLPTPPPTQNDGCVARPGEQEELPKLAAFDPRRAKYRPLALTTVDKLFNLIAPLAAHDGRLQNIVNHTEQWVMHREKLDPIKPKIGMAGGSGTGKSSSLNSIMDEIGMARAGADGDACSNIPIYYIEGIPEQTLTYAVKIVYMKLKKVRGVLRTQVDNYYTFYFEKNPDWDGPTTTEFGNRADTARDFFYDVFGNKAECSSLGAVASFLKENYKAGTDVVDKMMSWVKGIYKTMETMDGAPFLVRQSDSRADLDAEVLELTSSNHSEDAVSLWPLVTAAFVGDRNSDILKYGDFLDLPGVTDTNRLRADMTEKHVSSCTALVTVADVKRANDNPETDKIIGLYARRFPSSLALVVTCSDTGLDSNLARDMPRKGHSIGDYHELCRERADLVAEKKVVGKAVMTRPTADITTRLLFINARILAIDRLCNLCLNEARTDHIKAKISADKNKHLPDGHKLKVFDVANNWYSHMISPGSVTTISDDYVVEPADSGVPRLRSWLRGLAAPGITQADDRLILGKIPDFVGGLQTYVDHSPAKQLEVLLRVVDVWPAMWEELVNAAERETSQMFEDEFLKKMKKEMPASLRAAQQVVKTVCSRNGSAVIAFFNKDGAHETGTVSYECWNLLLLDHQIEHVVNATWAVVGRRQSVAFDACVQKMIMEVKKVPEKLASNPAGMAIPDSFFANIIEPQIVEIESAHNIARQVYEAEIDNIRIRSTTDRESAFFTQAMAPCYAAGRADKKGRGLGARLKESFGTFVLGDAAPFEKAAEMTDEAVQRTLHVQTARLHKPVDDILNGIVHKMKRRMQQADTTETSKETAIRMEVKKLLHPFANQFAEIKKAHEDTKRDYLLIG</sequence>
<feature type="domain" description="DUF7605" evidence="2">
    <location>
        <begin position="615"/>
        <end position="779"/>
    </location>
</feature>
<evidence type="ECO:0000313" key="3">
    <source>
        <dbReference type="EMBL" id="OQN99961.1"/>
    </source>
</evidence>
<protein>
    <recommendedName>
        <fullName evidence="2">DUF7605 domain-containing protein</fullName>
    </recommendedName>
</protein>
<reference evidence="4" key="1">
    <citation type="submission" date="2017-03" db="EMBL/GenBank/DDBJ databases">
        <title>Genomes of endolithic fungi from Antarctica.</title>
        <authorList>
            <person name="Coleine C."/>
            <person name="Masonjones S."/>
            <person name="Stajich J.E."/>
        </authorList>
    </citation>
    <scope>NUCLEOTIDE SEQUENCE [LARGE SCALE GENOMIC DNA]</scope>
    <source>
        <strain evidence="4">CCFEE 5527</strain>
    </source>
</reference>